<comment type="caution">
    <text evidence="2">The sequence shown here is derived from an EMBL/GenBank/DDBJ whole genome shotgun (WGS) entry which is preliminary data.</text>
</comment>
<gene>
    <name evidence="2" type="ORF">Amon01_000668900</name>
</gene>
<dbReference type="SUPFAM" id="SSF54427">
    <property type="entry name" value="NTF2-like"/>
    <property type="match status" value="1"/>
</dbReference>
<evidence type="ECO:0000256" key="1">
    <source>
        <dbReference type="SAM" id="MobiDB-lite"/>
    </source>
</evidence>
<dbReference type="Gene3D" id="3.10.450.50">
    <property type="match status" value="1"/>
</dbReference>
<organism evidence="2 3">
    <name type="scientific">Ambrosiozyma monospora</name>
    <name type="common">Yeast</name>
    <name type="synonym">Endomycopsis monosporus</name>
    <dbReference type="NCBI Taxonomy" id="43982"/>
    <lineage>
        <taxon>Eukaryota</taxon>
        <taxon>Fungi</taxon>
        <taxon>Dikarya</taxon>
        <taxon>Ascomycota</taxon>
        <taxon>Saccharomycotina</taxon>
        <taxon>Pichiomycetes</taxon>
        <taxon>Pichiales</taxon>
        <taxon>Pichiaceae</taxon>
        <taxon>Ambrosiozyma</taxon>
    </lineage>
</organism>
<reference evidence="2" key="1">
    <citation type="submission" date="2023-04" db="EMBL/GenBank/DDBJ databases">
        <title>Ambrosiozyma monospora NBRC 1965.</title>
        <authorList>
            <person name="Ichikawa N."/>
            <person name="Sato H."/>
            <person name="Tonouchi N."/>
        </authorList>
    </citation>
    <scope>NUCLEOTIDE SEQUENCE</scope>
    <source>
        <strain evidence="2">NBRC 1965</strain>
    </source>
</reference>
<dbReference type="OrthoDB" id="25408at2759"/>
<dbReference type="Pfam" id="PF10429">
    <property type="entry name" value="Mtr2"/>
    <property type="match status" value="1"/>
</dbReference>
<proteinExistence type="predicted"/>
<dbReference type="EMBL" id="BSXU01004415">
    <property type="protein sequence ID" value="GMG43846.1"/>
    <property type="molecule type" value="Genomic_DNA"/>
</dbReference>
<feature type="compositionally biased region" description="Polar residues" evidence="1">
    <location>
        <begin position="1"/>
        <end position="19"/>
    </location>
</feature>
<feature type="region of interest" description="Disordered" evidence="1">
    <location>
        <begin position="129"/>
        <end position="152"/>
    </location>
</feature>
<dbReference type="InterPro" id="IPR032710">
    <property type="entry name" value="NTF2-like_dom_sf"/>
</dbReference>
<feature type="region of interest" description="Disordered" evidence="1">
    <location>
        <begin position="1"/>
        <end position="20"/>
    </location>
</feature>
<protein>
    <submittedName>
        <fullName evidence="2">Unnamed protein product</fullName>
    </submittedName>
</protein>
<evidence type="ECO:0000313" key="3">
    <source>
        <dbReference type="Proteomes" id="UP001165063"/>
    </source>
</evidence>
<sequence>MMQMQRQFNTSSNSQQDQDPTYKLEECLKLTFDSLDKPYTPTTNLDFYQASILPQLTQQPRIIINGTPFGSKPTFQQVWSKLPATQHQVSSFDCHLVPSSVPGANRQFIILVHLKVRFDEGGKNRLGDSADLLNVGQPSQNSGLPTRPAGPRPYSRWFGATVTIVADENIVLNSDGECISSFDYRITDAPENSVFII</sequence>
<keyword evidence="3" id="KW-1185">Reference proteome</keyword>
<dbReference type="AlphaFoldDB" id="A0A9W6Z3Q2"/>
<accession>A0A9W6Z3Q2</accession>
<evidence type="ECO:0000313" key="2">
    <source>
        <dbReference type="EMBL" id="GMG43846.1"/>
    </source>
</evidence>
<dbReference type="Proteomes" id="UP001165063">
    <property type="component" value="Unassembled WGS sequence"/>
</dbReference>
<name>A0A9W6Z3Q2_AMBMO</name>
<dbReference type="InterPro" id="IPR019488">
    <property type="entry name" value="Nucl_pore_RNA_shuttling_Mtr2"/>
</dbReference>